<name>A0A4Q2SEB8_9ACTN</name>
<evidence type="ECO:0000313" key="2">
    <source>
        <dbReference type="EMBL" id="RYC01513.1"/>
    </source>
</evidence>
<feature type="transmembrane region" description="Helical" evidence="1">
    <location>
        <begin position="37"/>
        <end position="58"/>
    </location>
</feature>
<dbReference type="EMBL" id="SDWU01000011">
    <property type="protein sequence ID" value="RYC01513.1"/>
    <property type="molecule type" value="Genomic_DNA"/>
</dbReference>
<keyword evidence="1" id="KW-1133">Transmembrane helix</keyword>
<dbReference type="RefSeq" id="WP_129455279.1">
    <property type="nucleotide sequence ID" value="NZ_JACXYX010000001.1"/>
</dbReference>
<protein>
    <submittedName>
        <fullName evidence="2">Uncharacterized protein</fullName>
    </submittedName>
</protein>
<feature type="transmembrane region" description="Helical" evidence="1">
    <location>
        <begin position="64"/>
        <end position="83"/>
    </location>
</feature>
<accession>A0A4Q2SEB8</accession>
<evidence type="ECO:0000256" key="1">
    <source>
        <dbReference type="SAM" id="Phobius"/>
    </source>
</evidence>
<dbReference type="OrthoDB" id="4569898at2"/>
<keyword evidence="1" id="KW-0812">Transmembrane</keyword>
<evidence type="ECO:0000313" key="3">
    <source>
        <dbReference type="Proteomes" id="UP000293291"/>
    </source>
</evidence>
<feature type="transmembrane region" description="Helical" evidence="1">
    <location>
        <begin position="6"/>
        <end position="25"/>
    </location>
</feature>
<organism evidence="2 3">
    <name type="scientific">Nocardioides ganghwensis</name>
    <dbReference type="NCBI Taxonomy" id="252230"/>
    <lineage>
        <taxon>Bacteria</taxon>
        <taxon>Bacillati</taxon>
        <taxon>Actinomycetota</taxon>
        <taxon>Actinomycetes</taxon>
        <taxon>Propionibacteriales</taxon>
        <taxon>Nocardioidaceae</taxon>
        <taxon>Nocardioides</taxon>
    </lineage>
</organism>
<dbReference type="Proteomes" id="UP000293291">
    <property type="component" value="Unassembled WGS sequence"/>
</dbReference>
<dbReference type="Gene3D" id="1.20.1280.290">
    <property type="match status" value="1"/>
</dbReference>
<dbReference type="AlphaFoldDB" id="A0A4Q2SEB8"/>
<keyword evidence="1" id="KW-0472">Membrane</keyword>
<reference evidence="2 3" key="1">
    <citation type="submission" date="2019-01" db="EMBL/GenBank/DDBJ databases">
        <title>Novel species of Nocardioides.</title>
        <authorList>
            <person name="Liu Q."/>
            <person name="Xin Y.-H."/>
        </authorList>
    </citation>
    <scope>NUCLEOTIDE SEQUENCE [LARGE SCALE GENOMIC DNA]</scope>
    <source>
        <strain evidence="2 3">CGMCC 4.6875</strain>
    </source>
</reference>
<keyword evidence="3" id="KW-1185">Reference proteome</keyword>
<proteinExistence type="predicted"/>
<gene>
    <name evidence="2" type="ORF">EUA07_11365</name>
</gene>
<sequence>MDTTLPVLAGTVSTIVFVASVLPMLRKAFRTRELSSYSPGNIVLANVGNTVHSVYVFALPPGPIWVLHTFYLVSSALMLHWYLRYRAAARADAGRPAAAGAQR</sequence>
<comment type="caution">
    <text evidence="2">The sequence shown here is derived from an EMBL/GenBank/DDBJ whole genome shotgun (WGS) entry which is preliminary data.</text>
</comment>